<dbReference type="SUPFAM" id="SSF52540">
    <property type="entry name" value="P-loop containing nucleoside triphosphate hydrolases"/>
    <property type="match status" value="1"/>
</dbReference>
<dbReference type="InterPro" id="IPR002789">
    <property type="entry name" value="HerA_central"/>
</dbReference>
<evidence type="ECO:0000313" key="2">
    <source>
        <dbReference type="EMBL" id="SHH47228.1"/>
    </source>
</evidence>
<organism evidence="2 3">
    <name type="scientific">Ferrimonas marina</name>
    <dbReference type="NCBI Taxonomy" id="299255"/>
    <lineage>
        <taxon>Bacteria</taxon>
        <taxon>Pseudomonadati</taxon>
        <taxon>Pseudomonadota</taxon>
        <taxon>Gammaproteobacteria</taxon>
        <taxon>Alteromonadales</taxon>
        <taxon>Ferrimonadaceae</taxon>
        <taxon>Ferrimonas</taxon>
    </lineage>
</organism>
<gene>
    <name evidence="2" type="ORF">SAMN02745129_2046</name>
</gene>
<feature type="domain" description="Helicase HerA central" evidence="1">
    <location>
        <begin position="31"/>
        <end position="119"/>
    </location>
</feature>
<dbReference type="Proteomes" id="UP000184268">
    <property type="component" value="Unassembled WGS sequence"/>
</dbReference>
<dbReference type="RefSeq" id="WP_067663493.1">
    <property type="nucleotide sequence ID" value="NZ_FQXG01000003.1"/>
</dbReference>
<dbReference type="OrthoDB" id="6342351at2"/>
<sequence length="739" mass="81586">MTAKPILSFPLRQRGGRSIGYHEDTQADGNNEAGLSLNDLTRNLLVLGGTGSGKTRSVFLPATRSLLEQDCAGLVLDIKGDYLSYLSSATAKSKLTVIGASEHCDPINLIQGMSDEGLRQLLEAEVNAYRSTDRQWGLGGIRDALLVAHALKDCLNTEPSLALIYDHLVQPNRFCEELWAAIHRRSQLPETLAHYLRQAIADRFSILWMGGYRGLGPTDLIKADFQQTQAQYTWQTSVLIGVLRPFATNLELRAKLSAENTQAPDIADLVYRQGKIIVLDLPYSVFAQSAYTCARILRQRFAEAVFSVPTEVRKAYQDTIAPCTFLLIDEYQHFLSATAGAAATGAIDDNLFLDKSREYGHVNLLGTQGLSSLFAQAPREAVYAILQNCRNKVLLSTSDEATVHHFCQPTISDAQAEDLSRPKGRNWAYLISDINEASKGASIQADILLGQSEALPHMAHFVEHPFAPAAKNYHWANRQLAQNPLLEAPQSEAVSDAPAGPVLITEALTVHVLSNVEDFDHNASMLAPGLRNLLSEARYSIENHLDWFSDYGSKSAPTLVDSLECLKEELEGRFGNEEELVLEEAAHVVLMLPAPVAKSLNSDPRSLAMLELIEDINEDTVHVHLLGQDITAEDVPERARGWFRTDLTDLVLTVAALHQDPTTSYASADFAESERATLQERINRQYLVERHNHLTCIRALNRANRENDQLQVELKLAHLVANAVQSEGSAFSREKSPAV</sequence>
<evidence type="ECO:0000259" key="1">
    <source>
        <dbReference type="Pfam" id="PF01935"/>
    </source>
</evidence>
<dbReference type="InterPro" id="IPR027417">
    <property type="entry name" value="P-loop_NTPase"/>
</dbReference>
<dbReference type="Gene3D" id="3.40.50.300">
    <property type="entry name" value="P-loop containing nucleotide triphosphate hydrolases"/>
    <property type="match status" value="2"/>
</dbReference>
<reference evidence="2 3" key="1">
    <citation type="submission" date="2016-11" db="EMBL/GenBank/DDBJ databases">
        <authorList>
            <person name="Jaros S."/>
            <person name="Januszkiewicz K."/>
            <person name="Wedrychowicz H."/>
        </authorList>
    </citation>
    <scope>NUCLEOTIDE SEQUENCE [LARGE SCALE GENOMIC DNA]</scope>
    <source>
        <strain evidence="2 3">DSM 16917</strain>
    </source>
</reference>
<evidence type="ECO:0000313" key="3">
    <source>
        <dbReference type="Proteomes" id="UP000184268"/>
    </source>
</evidence>
<dbReference type="CDD" id="cd01127">
    <property type="entry name" value="TrwB_TraG_TraD_VirD4"/>
    <property type="match status" value="1"/>
</dbReference>
<dbReference type="EMBL" id="FQXG01000003">
    <property type="protein sequence ID" value="SHH47228.1"/>
    <property type="molecule type" value="Genomic_DNA"/>
</dbReference>
<proteinExistence type="predicted"/>
<accession>A0A1M5T950</accession>
<keyword evidence="3" id="KW-1185">Reference proteome</keyword>
<dbReference type="STRING" id="299255.SAMN02745129_2046"/>
<protein>
    <submittedName>
        <fullName evidence="2">AAA-like domain-containing protein</fullName>
    </submittedName>
</protein>
<dbReference type="AlphaFoldDB" id="A0A1M5T950"/>
<dbReference type="Pfam" id="PF01935">
    <property type="entry name" value="DUF87"/>
    <property type="match status" value="1"/>
</dbReference>
<name>A0A1M5T950_9GAMM</name>